<evidence type="ECO:0000256" key="1">
    <source>
        <dbReference type="SAM" id="SignalP"/>
    </source>
</evidence>
<dbReference type="AlphaFoldDB" id="A0AAW2L6Q2"/>
<keyword evidence="1" id="KW-0732">Signal</keyword>
<organism evidence="2">
    <name type="scientific">Sesamum angustifolium</name>
    <dbReference type="NCBI Taxonomy" id="2727405"/>
    <lineage>
        <taxon>Eukaryota</taxon>
        <taxon>Viridiplantae</taxon>
        <taxon>Streptophyta</taxon>
        <taxon>Embryophyta</taxon>
        <taxon>Tracheophyta</taxon>
        <taxon>Spermatophyta</taxon>
        <taxon>Magnoliopsida</taxon>
        <taxon>eudicotyledons</taxon>
        <taxon>Gunneridae</taxon>
        <taxon>Pentapetalae</taxon>
        <taxon>asterids</taxon>
        <taxon>lamiids</taxon>
        <taxon>Lamiales</taxon>
        <taxon>Pedaliaceae</taxon>
        <taxon>Sesamum</taxon>
    </lineage>
</organism>
<feature type="signal peptide" evidence="1">
    <location>
        <begin position="1"/>
        <end position="20"/>
    </location>
</feature>
<gene>
    <name evidence="2" type="ORF">Sangu_2259600</name>
</gene>
<evidence type="ECO:0000313" key="2">
    <source>
        <dbReference type="EMBL" id="KAL0314152.1"/>
    </source>
</evidence>
<proteinExistence type="predicted"/>
<reference evidence="2" key="2">
    <citation type="journal article" date="2024" name="Plant">
        <title>Genomic evolution and insights into agronomic trait innovations of Sesamum species.</title>
        <authorList>
            <person name="Miao H."/>
            <person name="Wang L."/>
            <person name="Qu L."/>
            <person name="Liu H."/>
            <person name="Sun Y."/>
            <person name="Le M."/>
            <person name="Wang Q."/>
            <person name="Wei S."/>
            <person name="Zheng Y."/>
            <person name="Lin W."/>
            <person name="Duan Y."/>
            <person name="Cao H."/>
            <person name="Xiong S."/>
            <person name="Wang X."/>
            <person name="Wei L."/>
            <person name="Li C."/>
            <person name="Ma Q."/>
            <person name="Ju M."/>
            <person name="Zhao R."/>
            <person name="Li G."/>
            <person name="Mu C."/>
            <person name="Tian Q."/>
            <person name="Mei H."/>
            <person name="Zhang T."/>
            <person name="Gao T."/>
            <person name="Zhang H."/>
        </authorList>
    </citation>
    <scope>NUCLEOTIDE SEQUENCE</scope>
    <source>
        <strain evidence="2">G01</strain>
    </source>
</reference>
<comment type="caution">
    <text evidence="2">The sequence shown here is derived from an EMBL/GenBank/DDBJ whole genome shotgun (WGS) entry which is preliminary data.</text>
</comment>
<reference evidence="2" key="1">
    <citation type="submission" date="2020-06" db="EMBL/GenBank/DDBJ databases">
        <authorList>
            <person name="Li T."/>
            <person name="Hu X."/>
            <person name="Zhang T."/>
            <person name="Song X."/>
            <person name="Zhang H."/>
            <person name="Dai N."/>
            <person name="Sheng W."/>
            <person name="Hou X."/>
            <person name="Wei L."/>
        </authorList>
    </citation>
    <scope>NUCLEOTIDE SEQUENCE</scope>
    <source>
        <strain evidence="2">G01</strain>
        <tissue evidence="2">Leaf</tissue>
    </source>
</reference>
<protein>
    <submittedName>
        <fullName evidence="2">Uncharacterized protein</fullName>
    </submittedName>
</protein>
<accession>A0AAW2L6Q2</accession>
<name>A0AAW2L6Q2_9LAMI</name>
<dbReference type="EMBL" id="JACGWK010000015">
    <property type="protein sequence ID" value="KAL0314152.1"/>
    <property type="molecule type" value="Genomic_DNA"/>
</dbReference>
<feature type="chain" id="PRO_5043878771" evidence="1">
    <location>
        <begin position="21"/>
        <end position="216"/>
    </location>
</feature>
<sequence length="216" mass="23955">MNPCLPSICPLLIVITFVVAESSSREYLTLASQLHNLVLEHETVLYLRAQLNDGIAIFWVILSFGFLRSFHSGRSMRLASNKSSLSQEHQSQRNGYLLLAFPLKSVSSVASRKEHYSLGNIVFCSIFELEWATFTAIDSLLGAFEKGLPPFFTSVFPCFCEAPGQVAFNPLAIILNSISCARVAKFFKGSRQDSLEDIAKSPMHSLNTHLDGGSFR</sequence>